<comment type="caution">
    <text evidence="1">The sequence shown here is derived from an EMBL/GenBank/DDBJ whole genome shotgun (WGS) entry which is preliminary data.</text>
</comment>
<evidence type="ECO:0000313" key="1">
    <source>
        <dbReference type="EMBL" id="GBN11665.1"/>
    </source>
</evidence>
<evidence type="ECO:0000313" key="2">
    <source>
        <dbReference type="Proteomes" id="UP000499080"/>
    </source>
</evidence>
<protein>
    <submittedName>
        <fullName evidence="1">Uncharacterized protein</fullName>
    </submittedName>
</protein>
<proteinExistence type="predicted"/>
<gene>
    <name evidence="1" type="ORF">AVEN_102864_1</name>
</gene>
<keyword evidence="2" id="KW-1185">Reference proteome</keyword>
<organism evidence="1 2">
    <name type="scientific">Araneus ventricosus</name>
    <name type="common">Orbweaver spider</name>
    <name type="synonym">Epeira ventricosa</name>
    <dbReference type="NCBI Taxonomy" id="182803"/>
    <lineage>
        <taxon>Eukaryota</taxon>
        <taxon>Metazoa</taxon>
        <taxon>Ecdysozoa</taxon>
        <taxon>Arthropoda</taxon>
        <taxon>Chelicerata</taxon>
        <taxon>Arachnida</taxon>
        <taxon>Araneae</taxon>
        <taxon>Araneomorphae</taxon>
        <taxon>Entelegynae</taxon>
        <taxon>Araneoidea</taxon>
        <taxon>Araneidae</taxon>
        <taxon>Araneus</taxon>
    </lineage>
</organism>
<dbReference type="Proteomes" id="UP000499080">
    <property type="component" value="Unassembled WGS sequence"/>
</dbReference>
<sequence>MGWPLRFSILMDEHTKGILLINQIPSRTEFPESCPPLASDFCLNDDKITCGELWADPPLRGAQGYNPKLACSSLADPPPYPESPVPQLLSWYDLYQTTKNPFHTAVTPNV</sequence>
<dbReference type="AlphaFoldDB" id="A0A4Y2LAG4"/>
<reference evidence="1 2" key="1">
    <citation type="journal article" date="2019" name="Sci. Rep.">
        <title>Orb-weaving spider Araneus ventricosus genome elucidates the spidroin gene catalogue.</title>
        <authorList>
            <person name="Kono N."/>
            <person name="Nakamura H."/>
            <person name="Ohtoshi R."/>
            <person name="Moran D.A.P."/>
            <person name="Shinohara A."/>
            <person name="Yoshida Y."/>
            <person name="Fujiwara M."/>
            <person name="Mori M."/>
            <person name="Tomita M."/>
            <person name="Arakawa K."/>
        </authorList>
    </citation>
    <scope>NUCLEOTIDE SEQUENCE [LARGE SCALE GENOMIC DNA]</scope>
</reference>
<dbReference type="EMBL" id="BGPR01005600">
    <property type="protein sequence ID" value="GBN11665.1"/>
    <property type="molecule type" value="Genomic_DNA"/>
</dbReference>
<name>A0A4Y2LAG4_ARAVE</name>
<accession>A0A4Y2LAG4</accession>